<name>A0ABT1C3R9_9HYPH</name>
<evidence type="ECO:0000313" key="2">
    <source>
        <dbReference type="EMBL" id="MCO6049454.1"/>
    </source>
</evidence>
<dbReference type="RefSeq" id="WP_252817297.1">
    <property type="nucleotide sequence ID" value="NZ_JAMXQS010000003.1"/>
</dbReference>
<feature type="transmembrane region" description="Helical" evidence="1">
    <location>
        <begin position="41"/>
        <end position="62"/>
    </location>
</feature>
<gene>
    <name evidence="2" type="primary">lptC</name>
    <name evidence="2" type="ORF">NGM99_06580</name>
</gene>
<dbReference type="EMBL" id="JAMXQS010000003">
    <property type="protein sequence ID" value="MCO6049454.1"/>
    <property type="molecule type" value="Genomic_DNA"/>
</dbReference>
<protein>
    <submittedName>
        <fullName evidence="2">LPS export ABC transporter periplasmic protein LptC</fullName>
    </submittedName>
</protein>
<comment type="caution">
    <text evidence="2">The sequence shown here is derived from an EMBL/GenBank/DDBJ whole genome shotgun (WGS) entry which is preliminary data.</text>
</comment>
<evidence type="ECO:0000313" key="3">
    <source>
        <dbReference type="Proteomes" id="UP001205906"/>
    </source>
</evidence>
<keyword evidence="1" id="KW-0472">Membrane</keyword>
<proteinExistence type="predicted"/>
<keyword evidence="1" id="KW-1133">Transmembrane helix</keyword>
<evidence type="ECO:0000256" key="1">
    <source>
        <dbReference type="SAM" id="Phobius"/>
    </source>
</evidence>
<keyword evidence="3" id="KW-1185">Reference proteome</keyword>
<organism evidence="2 3">
    <name type="scientific">Mesorhizobium liriopis</name>
    <dbReference type="NCBI Taxonomy" id="2953882"/>
    <lineage>
        <taxon>Bacteria</taxon>
        <taxon>Pseudomonadati</taxon>
        <taxon>Pseudomonadota</taxon>
        <taxon>Alphaproteobacteria</taxon>
        <taxon>Hyphomicrobiales</taxon>
        <taxon>Phyllobacteriaceae</taxon>
        <taxon>Mesorhizobium</taxon>
    </lineage>
</organism>
<dbReference type="Pfam" id="PF06835">
    <property type="entry name" value="LptC"/>
    <property type="match status" value="1"/>
</dbReference>
<dbReference type="InterPro" id="IPR010664">
    <property type="entry name" value="LipoPS_assembly_LptC-rel"/>
</dbReference>
<accession>A0ABT1C3R9</accession>
<reference evidence="2 3" key="1">
    <citation type="submission" date="2022-06" db="EMBL/GenBank/DDBJ databases">
        <title>Mesorhizobium sp. strain RP14 Genome sequencing and assembly.</title>
        <authorList>
            <person name="Kim I."/>
        </authorList>
    </citation>
    <scope>NUCLEOTIDE SEQUENCE [LARGE SCALE GENOMIC DNA]</scope>
    <source>
        <strain evidence="3">RP14(2022)</strain>
    </source>
</reference>
<keyword evidence="1" id="KW-0812">Transmembrane</keyword>
<dbReference type="Proteomes" id="UP001205906">
    <property type="component" value="Unassembled WGS sequence"/>
</dbReference>
<sequence>MSVSSPGLAVEPRRRMTVDASTGARIDAFRRARAHSRTVHLLRWLLPVLACLVAAVFIYFSYSSIPAEITVQAENSSVSDGKLVMANPKVDGFTREELPYSMTAARAVQELAKEDLVELQEINALLPVDAEQTALIKAAKGVYDRVKNTLTIKAEDNATGVRIETSDGTVANLRDVSVDVGKSTMQASGRVEIEREDASISADKLSVSENGKLFVFENKVHMVIKPSQKKPSGADGAATDGTN</sequence>